<evidence type="ECO:0000313" key="1">
    <source>
        <dbReference type="EMBL" id="UXZ04930.1"/>
    </source>
</evidence>
<evidence type="ECO:0000313" key="2">
    <source>
        <dbReference type="Proteomes" id="UP001063782"/>
    </source>
</evidence>
<reference evidence="1" key="1">
    <citation type="submission" date="2021-12" db="EMBL/GenBank/DDBJ databases">
        <title>taxonomy of Moraxella sp. ZY201224.</title>
        <authorList>
            <person name="Li F."/>
        </authorList>
    </citation>
    <scope>NUCLEOTIDE SEQUENCE</scope>
    <source>
        <strain evidence="1">ZY201224</strain>
    </source>
</reference>
<dbReference type="EMBL" id="CP089977">
    <property type="protein sequence ID" value="UXZ04930.1"/>
    <property type="molecule type" value="Genomic_DNA"/>
</dbReference>
<dbReference type="Proteomes" id="UP001063782">
    <property type="component" value="Chromosome"/>
</dbReference>
<protein>
    <recommendedName>
        <fullName evidence="3">Tetratricopeptide repeat protein</fullName>
    </recommendedName>
</protein>
<organism evidence="1 2">
    <name type="scientific">Moraxella nasicaprae</name>
    <dbReference type="NCBI Taxonomy" id="2904122"/>
    <lineage>
        <taxon>Bacteria</taxon>
        <taxon>Pseudomonadati</taxon>
        <taxon>Pseudomonadota</taxon>
        <taxon>Gammaproteobacteria</taxon>
        <taxon>Moraxellales</taxon>
        <taxon>Moraxellaceae</taxon>
        <taxon>Moraxella</taxon>
    </lineage>
</organism>
<name>A0ABY6F4B7_9GAMM</name>
<proteinExistence type="predicted"/>
<accession>A0ABY6F4B7</accession>
<sequence length="261" mass="29913">MVAKIPQSTAQDAYKFLSSYQGLTDDITYGLKYKRWLNDADSLIKQGIVTEGYLLRAFVNILQGDLKNAVKNAKYASQSSDEIAIYNYALLLNKNGDFSESLKIVEGLIAHNPADISAFDLIETNKMCLLDADGLNDILAKFKGSEHHFNDLSQSFAKSVTRINHHHVMLNELNFDLDLFIKFNQEVFCFIYSRYCGNISHRLSMIETEMGKQLEYCFYLNNVSIDECLQLNDDFLDVMLDKFDFNDCQKIVIRFMPKGLQ</sequence>
<dbReference type="InterPro" id="IPR011990">
    <property type="entry name" value="TPR-like_helical_dom_sf"/>
</dbReference>
<dbReference type="SUPFAM" id="SSF48452">
    <property type="entry name" value="TPR-like"/>
    <property type="match status" value="1"/>
</dbReference>
<evidence type="ECO:0008006" key="3">
    <source>
        <dbReference type="Google" id="ProtNLM"/>
    </source>
</evidence>
<keyword evidence="2" id="KW-1185">Reference proteome</keyword>
<gene>
    <name evidence="1" type="ORF">LU297_00265</name>
</gene>
<dbReference type="RefSeq" id="WP_263076431.1">
    <property type="nucleotide sequence ID" value="NZ_CP089977.1"/>
</dbReference>